<dbReference type="OMA" id="PQWMHSE"/>
<accession>A0A1U7ZR50</accession>
<dbReference type="OrthoDB" id="2019747at2759"/>
<dbReference type="PANTHER" id="PTHR32401">
    <property type="entry name" value="CONCANAVALIN A-LIKE LECTIN FAMILY PROTEIN"/>
    <property type="match status" value="1"/>
</dbReference>
<protein>
    <submittedName>
        <fullName evidence="4">L-type lectin-domain containing receptor kinase VIII.2</fullName>
    </submittedName>
</protein>
<dbReference type="GeneID" id="104597039"/>
<dbReference type="Gene3D" id="2.60.120.200">
    <property type="match status" value="1"/>
</dbReference>
<dbReference type="InterPro" id="IPR050258">
    <property type="entry name" value="Leguminous_Lectin"/>
</dbReference>
<dbReference type="InterPro" id="IPR001220">
    <property type="entry name" value="Legume_lectin_dom"/>
</dbReference>
<dbReference type="RefSeq" id="XP_010256728.1">
    <property type="nucleotide sequence ID" value="XM_010258426.2"/>
</dbReference>
<sequence length="359" mass="39299">MEKISILRYPLSLAFFIFCFVTTAAEQISSFSLKKFETNPIFGSQVALFGDAEVVNGGYSVNVTRSSILSAGRLMYKQPIKLVEGNPRKGVSFSTYFSFSISPDNGDGIAFVLLPSGFPSQFLDGTSFGLSPGLGKLGSRVLAVEFDTSMDAKFADPNGNHVGIDIDTLVSVAVSNVTSLGLVLNGGDKLHTWIDYDASSKYLQVRLGKLGNVRPSDPLISYPIDLSEMWKEEEVFVGLSSSTGNSSQTTTVHSWSFTLRRIPNWMHSQPLDPRAHSEPSKPLTVTVVHKKKDCVIRTLTGVIFGTACGALVTLIVMALWNFFTSRPPVAPVEYPEHPVELGYEKIRIIREKATTDDKK</sequence>
<organism evidence="3 4">
    <name type="scientific">Nelumbo nucifera</name>
    <name type="common">Sacred lotus</name>
    <dbReference type="NCBI Taxonomy" id="4432"/>
    <lineage>
        <taxon>Eukaryota</taxon>
        <taxon>Viridiplantae</taxon>
        <taxon>Streptophyta</taxon>
        <taxon>Embryophyta</taxon>
        <taxon>Tracheophyta</taxon>
        <taxon>Spermatophyta</taxon>
        <taxon>Magnoliopsida</taxon>
        <taxon>Proteales</taxon>
        <taxon>Nelumbonaceae</taxon>
        <taxon>Nelumbo</taxon>
    </lineage>
</organism>
<keyword evidence="3" id="KW-1185">Reference proteome</keyword>
<dbReference type="KEGG" id="nnu:104597039"/>
<proteinExistence type="inferred from homology"/>
<evidence type="ECO:0000256" key="1">
    <source>
        <dbReference type="ARBA" id="ARBA00007606"/>
    </source>
</evidence>
<name>A0A1U7ZR50_NELNU</name>
<evidence type="ECO:0000256" key="2">
    <source>
        <dbReference type="ARBA" id="ARBA00022734"/>
    </source>
</evidence>
<keyword evidence="4" id="KW-0418">Kinase</keyword>
<dbReference type="eggNOG" id="ENOG502QTUJ">
    <property type="taxonomic scope" value="Eukaryota"/>
</dbReference>
<dbReference type="InterPro" id="IPR013320">
    <property type="entry name" value="ConA-like_dom_sf"/>
</dbReference>
<gene>
    <name evidence="4" type="primary">LOC104597039</name>
</gene>
<comment type="similarity">
    <text evidence="1">Belongs to the leguminous lectin family.</text>
</comment>
<dbReference type="PANTHER" id="PTHR32401:SF16">
    <property type="entry name" value="CONCANAVALIN A-LIKE LECTIN FAMILY PROTEIN"/>
    <property type="match status" value="1"/>
</dbReference>
<dbReference type="FunCoup" id="A0A1U7ZR50">
    <property type="interactions" value="2373"/>
</dbReference>
<keyword evidence="4" id="KW-0675">Receptor</keyword>
<dbReference type="GO" id="GO:0030246">
    <property type="term" value="F:carbohydrate binding"/>
    <property type="evidence" value="ECO:0007669"/>
    <property type="project" value="UniProtKB-KW"/>
</dbReference>
<dbReference type="AlphaFoldDB" id="A0A1U7ZR50"/>
<evidence type="ECO:0000313" key="4">
    <source>
        <dbReference type="RefSeq" id="XP_010256728.1"/>
    </source>
</evidence>
<dbReference type="Pfam" id="PF00139">
    <property type="entry name" value="Lectin_legB"/>
    <property type="match status" value="1"/>
</dbReference>
<dbReference type="SUPFAM" id="SSF49899">
    <property type="entry name" value="Concanavalin A-like lectins/glucanases"/>
    <property type="match status" value="1"/>
</dbReference>
<dbReference type="GO" id="GO:0016301">
    <property type="term" value="F:kinase activity"/>
    <property type="evidence" value="ECO:0007669"/>
    <property type="project" value="UniProtKB-KW"/>
</dbReference>
<dbReference type="STRING" id="4432.A0A1U7ZR50"/>
<keyword evidence="2" id="KW-0430">Lectin</keyword>
<dbReference type="Proteomes" id="UP000189703">
    <property type="component" value="Unplaced"/>
</dbReference>
<evidence type="ECO:0000313" key="3">
    <source>
        <dbReference type="Proteomes" id="UP000189703"/>
    </source>
</evidence>
<keyword evidence="4" id="KW-0808">Transferase</keyword>
<reference evidence="4" key="1">
    <citation type="submission" date="2025-08" db="UniProtKB">
        <authorList>
            <consortium name="RefSeq"/>
        </authorList>
    </citation>
    <scope>IDENTIFICATION</scope>
</reference>
<dbReference type="CDD" id="cd06899">
    <property type="entry name" value="lectin_legume_LecRK_Arcelin_ConA"/>
    <property type="match status" value="1"/>
</dbReference>